<dbReference type="Proteomes" id="UP001303046">
    <property type="component" value="Unassembled WGS sequence"/>
</dbReference>
<evidence type="ECO:0000256" key="1">
    <source>
        <dbReference type="SAM" id="MobiDB-lite"/>
    </source>
</evidence>
<comment type="caution">
    <text evidence="2">The sequence shown here is derived from an EMBL/GenBank/DDBJ whole genome shotgun (WGS) entry which is preliminary data.</text>
</comment>
<accession>A0ABR1CBB4</accession>
<protein>
    <submittedName>
        <fullName evidence="2">Uncharacterized protein</fullName>
    </submittedName>
</protein>
<reference evidence="2 3" key="1">
    <citation type="submission" date="2023-08" db="EMBL/GenBank/DDBJ databases">
        <title>A Necator americanus chromosomal reference genome.</title>
        <authorList>
            <person name="Ilik V."/>
            <person name="Petrzelkova K.J."/>
            <person name="Pardy F."/>
            <person name="Fuh T."/>
            <person name="Niatou-Singa F.S."/>
            <person name="Gouil Q."/>
            <person name="Baker L."/>
            <person name="Ritchie M.E."/>
            <person name="Jex A.R."/>
            <person name="Gazzola D."/>
            <person name="Li H."/>
            <person name="Toshio Fujiwara R."/>
            <person name="Zhan B."/>
            <person name="Aroian R.V."/>
            <person name="Pafco B."/>
            <person name="Schwarz E.M."/>
        </authorList>
    </citation>
    <scope>NUCLEOTIDE SEQUENCE [LARGE SCALE GENOMIC DNA]</scope>
    <source>
        <strain evidence="2 3">Aroian</strain>
        <tissue evidence="2">Whole animal</tissue>
    </source>
</reference>
<gene>
    <name evidence="2" type="primary">Necator_chrII.g6072</name>
    <name evidence="2" type="ORF">RB195_018279</name>
</gene>
<proteinExistence type="predicted"/>
<sequence length="145" mass="15489">MEIAVGIEVGPSRAAAINVPHSVLTATPHRAQAQPVTQLHCSSCHFDSTMDTVRRQTTPNVDIACVSPYTLPTAITSKSYHMQIPSWNDKPLAYEGRSASAGQQHGGTGPASVRRGDESSRSAAALRSLPIACGCHAWCGRCRFF</sequence>
<name>A0ABR1CBB4_NECAM</name>
<evidence type="ECO:0000313" key="3">
    <source>
        <dbReference type="Proteomes" id="UP001303046"/>
    </source>
</evidence>
<dbReference type="EMBL" id="JAVFWL010000002">
    <property type="protein sequence ID" value="KAK6734978.1"/>
    <property type="molecule type" value="Genomic_DNA"/>
</dbReference>
<feature type="region of interest" description="Disordered" evidence="1">
    <location>
        <begin position="97"/>
        <end position="119"/>
    </location>
</feature>
<organism evidence="2 3">
    <name type="scientific">Necator americanus</name>
    <name type="common">Human hookworm</name>
    <dbReference type="NCBI Taxonomy" id="51031"/>
    <lineage>
        <taxon>Eukaryota</taxon>
        <taxon>Metazoa</taxon>
        <taxon>Ecdysozoa</taxon>
        <taxon>Nematoda</taxon>
        <taxon>Chromadorea</taxon>
        <taxon>Rhabditida</taxon>
        <taxon>Rhabditina</taxon>
        <taxon>Rhabditomorpha</taxon>
        <taxon>Strongyloidea</taxon>
        <taxon>Ancylostomatidae</taxon>
        <taxon>Bunostominae</taxon>
        <taxon>Necator</taxon>
    </lineage>
</organism>
<evidence type="ECO:0000313" key="2">
    <source>
        <dbReference type="EMBL" id="KAK6734978.1"/>
    </source>
</evidence>
<keyword evidence="3" id="KW-1185">Reference proteome</keyword>